<accession>D8SBB2</accession>
<keyword evidence="3" id="KW-1185">Reference proteome</keyword>
<feature type="domain" description="DEAH11/12 KH-domain" evidence="1">
    <location>
        <begin position="79"/>
        <end position="113"/>
    </location>
</feature>
<evidence type="ECO:0000259" key="1">
    <source>
        <dbReference type="Pfam" id="PF24471"/>
    </source>
</evidence>
<dbReference type="KEGG" id="smo:SELMODRAFT_444588"/>
<dbReference type="Proteomes" id="UP000001514">
    <property type="component" value="Unassembled WGS sequence"/>
</dbReference>
<sequence length="269" mass="29748">MCDPDDATDFTDFGLKQEFMGSFEWKEDDEDDEVWLGARQLKKNWWKVLLSKTACWMKLSSRSGPANLTGLRVGANQERQVSLQGDGLPLGVMRALVGKFGADLAGLEKSMELLSSTRTSSRLAAFCCDCVANQLGSSIRNSDDSQSPKATRRCSLLPTLQPCSTADGRAVQSFCESFRSLGLVELQVLPLLTGNQPQQCAIAQFFCKAQAIGGISVYKSSFSSHEIGCFSGRVEKRQGKEHQKLEVKHLQNFQLGYFRADYSFQIEGD</sequence>
<dbReference type="InterPro" id="IPR056245">
    <property type="entry name" value="KH_DEAH11/12"/>
</dbReference>
<proteinExistence type="predicted"/>
<dbReference type="InParanoid" id="D8SBB2"/>
<dbReference type="Pfam" id="PF24471">
    <property type="entry name" value="KH_DEAH11"/>
    <property type="match status" value="1"/>
</dbReference>
<dbReference type="AlphaFoldDB" id="D8SBB2"/>
<evidence type="ECO:0000313" key="2">
    <source>
        <dbReference type="EMBL" id="EFJ18361.1"/>
    </source>
</evidence>
<name>D8SBB2_SELML</name>
<gene>
    <name evidence="2" type="ORF">SELMODRAFT_444588</name>
</gene>
<dbReference type="EMBL" id="GL377610">
    <property type="protein sequence ID" value="EFJ18361.1"/>
    <property type="molecule type" value="Genomic_DNA"/>
</dbReference>
<evidence type="ECO:0000313" key="3">
    <source>
        <dbReference type="Proteomes" id="UP000001514"/>
    </source>
</evidence>
<dbReference type="HOGENOM" id="CLU_1035869_0_0_1"/>
<protein>
    <recommendedName>
        <fullName evidence="1">DEAH11/12 KH-domain domain-containing protein</fullName>
    </recommendedName>
</protein>
<reference evidence="2 3" key="1">
    <citation type="journal article" date="2011" name="Science">
        <title>The Selaginella genome identifies genetic changes associated with the evolution of vascular plants.</title>
        <authorList>
            <person name="Banks J.A."/>
            <person name="Nishiyama T."/>
            <person name="Hasebe M."/>
            <person name="Bowman J.L."/>
            <person name="Gribskov M."/>
            <person name="dePamphilis C."/>
            <person name="Albert V.A."/>
            <person name="Aono N."/>
            <person name="Aoyama T."/>
            <person name="Ambrose B.A."/>
            <person name="Ashton N.W."/>
            <person name="Axtell M.J."/>
            <person name="Barker E."/>
            <person name="Barker M.S."/>
            <person name="Bennetzen J.L."/>
            <person name="Bonawitz N.D."/>
            <person name="Chapple C."/>
            <person name="Cheng C."/>
            <person name="Correa L.G."/>
            <person name="Dacre M."/>
            <person name="DeBarry J."/>
            <person name="Dreyer I."/>
            <person name="Elias M."/>
            <person name="Engstrom E.M."/>
            <person name="Estelle M."/>
            <person name="Feng L."/>
            <person name="Finet C."/>
            <person name="Floyd S.K."/>
            <person name="Frommer W.B."/>
            <person name="Fujita T."/>
            <person name="Gramzow L."/>
            <person name="Gutensohn M."/>
            <person name="Harholt J."/>
            <person name="Hattori M."/>
            <person name="Heyl A."/>
            <person name="Hirai T."/>
            <person name="Hiwatashi Y."/>
            <person name="Ishikawa M."/>
            <person name="Iwata M."/>
            <person name="Karol K.G."/>
            <person name="Koehler B."/>
            <person name="Kolukisaoglu U."/>
            <person name="Kubo M."/>
            <person name="Kurata T."/>
            <person name="Lalonde S."/>
            <person name="Li K."/>
            <person name="Li Y."/>
            <person name="Litt A."/>
            <person name="Lyons E."/>
            <person name="Manning G."/>
            <person name="Maruyama T."/>
            <person name="Michael T.P."/>
            <person name="Mikami K."/>
            <person name="Miyazaki S."/>
            <person name="Morinaga S."/>
            <person name="Murata T."/>
            <person name="Mueller-Roeber B."/>
            <person name="Nelson D.R."/>
            <person name="Obara M."/>
            <person name="Oguri Y."/>
            <person name="Olmstead R.G."/>
            <person name="Onodera N."/>
            <person name="Petersen B.L."/>
            <person name="Pils B."/>
            <person name="Prigge M."/>
            <person name="Rensing S.A."/>
            <person name="Riano-Pachon D.M."/>
            <person name="Roberts A.W."/>
            <person name="Sato Y."/>
            <person name="Scheller H.V."/>
            <person name="Schulz B."/>
            <person name="Schulz C."/>
            <person name="Shakirov E.V."/>
            <person name="Shibagaki N."/>
            <person name="Shinohara N."/>
            <person name="Shippen D.E."/>
            <person name="Soerensen I."/>
            <person name="Sotooka R."/>
            <person name="Sugimoto N."/>
            <person name="Sugita M."/>
            <person name="Sumikawa N."/>
            <person name="Tanurdzic M."/>
            <person name="Theissen G."/>
            <person name="Ulvskov P."/>
            <person name="Wakazuki S."/>
            <person name="Weng J.K."/>
            <person name="Willats W.W."/>
            <person name="Wipf D."/>
            <person name="Wolf P.G."/>
            <person name="Yang L."/>
            <person name="Zimmer A.D."/>
            <person name="Zhu Q."/>
            <person name="Mitros T."/>
            <person name="Hellsten U."/>
            <person name="Loque D."/>
            <person name="Otillar R."/>
            <person name="Salamov A."/>
            <person name="Schmutz J."/>
            <person name="Shapiro H."/>
            <person name="Lindquist E."/>
            <person name="Lucas S."/>
            <person name="Rokhsar D."/>
            <person name="Grigoriev I.V."/>
        </authorList>
    </citation>
    <scope>NUCLEOTIDE SEQUENCE [LARGE SCALE GENOMIC DNA]</scope>
</reference>
<organism evidence="3">
    <name type="scientific">Selaginella moellendorffii</name>
    <name type="common">Spikemoss</name>
    <dbReference type="NCBI Taxonomy" id="88036"/>
    <lineage>
        <taxon>Eukaryota</taxon>
        <taxon>Viridiplantae</taxon>
        <taxon>Streptophyta</taxon>
        <taxon>Embryophyta</taxon>
        <taxon>Tracheophyta</taxon>
        <taxon>Lycopodiopsida</taxon>
        <taxon>Selaginellales</taxon>
        <taxon>Selaginellaceae</taxon>
        <taxon>Selaginella</taxon>
    </lineage>
</organism>
<dbReference type="Gramene" id="EFJ18361">
    <property type="protein sequence ID" value="EFJ18361"/>
    <property type="gene ID" value="SELMODRAFT_444588"/>
</dbReference>